<feature type="domain" description="Kinesin motor" evidence="10">
    <location>
        <begin position="121"/>
        <end position="443"/>
    </location>
</feature>
<reference evidence="11 12" key="1">
    <citation type="journal article" date="2020" name="Nat. Food">
        <title>A phased Vanilla planifolia genome enables genetic improvement of flavour and production.</title>
        <authorList>
            <person name="Hasing T."/>
            <person name="Tang H."/>
            <person name="Brym M."/>
            <person name="Khazi F."/>
            <person name="Huang T."/>
            <person name="Chambers A.H."/>
        </authorList>
    </citation>
    <scope>NUCLEOTIDE SEQUENCE [LARGE SCALE GENOMIC DNA]</scope>
    <source>
        <tissue evidence="11">Leaf</tissue>
    </source>
</reference>
<dbReference type="SMART" id="SM00129">
    <property type="entry name" value="KISc"/>
    <property type="match status" value="1"/>
</dbReference>
<evidence type="ECO:0000256" key="6">
    <source>
        <dbReference type="ARBA" id="ARBA00023175"/>
    </source>
</evidence>
<evidence type="ECO:0000259" key="10">
    <source>
        <dbReference type="PROSITE" id="PS50067"/>
    </source>
</evidence>
<evidence type="ECO:0000256" key="9">
    <source>
        <dbReference type="SAM" id="MobiDB-lite"/>
    </source>
</evidence>
<dbReference type="PROSITE" id="PS50067">
    <property type="entry name" value="KINESIN_MOTOR_2"/>
    <property type="match status" value="1"/>
</dbReference>
<evidence type="ECO:0000313" key="12">
    <source>
        <dbReference type="Proteomes" id="UP000639772"/>
    </source>
</evidence>
<dbReference type="GO" id="GO:0007018">
    <property type="term" value="P:microtubule-based movement"/>
    <property type="evidence" value="ECO:0007669"/>
    <property type="project" value="InterPro"/>
</dbReference>
<name>A0A835U9Y8_VANPL</name>
<evidence type="ECO:0000256" key="3">
    <source>
        <dbReference type="ARBA" id="ARBA00022741"/>
    </source>
</evidence>
<evidence type="ECO:0000256" key="4">
    <source>
        <dbReference type="ARBA" id="ARBA00022840"/>
    </source>
</evidence>
<dbReference type="EMBL" id="JADCNM010000014">
    <property type="protein sequence ID" value="KAG0453877.1"/>
    <property type="molecule type" value="Genomic_DNA"/>
</dbReference>
<keyword evidence="2" id="KW-0493">Microtubule</keyword>
<dbReference type="GO" id="GO:0005874">
    <property type="term" value="C:microtubule"/>
    <property type="evidence" value="ECO:0007669"/>
    <property type="project" value="UniProtKB-KW"/>
</dbReference>
<dbReference type="InterPro" id="IPR001752">
    <property type="entry name" value="Kinesin_motor_dom"/>
</dbReference>
<dbReference type="Pfam" id="PF00225">
    <property type="entry name" value="Kinesin"/>
    <property type="match status" value="1"/>
</dbReference>
<organism evidence="11 12">
    <name type="scientific">Vanilla planifolia</name>
    <name type="common">Vanilla</name>
    <dbReference type="NCBI Taxonomy" id="51239"/>
    <lineage>
        <taxon>Eukaryota</taxon>
        <taxon>Viridiplantae</taxon>
        <taxon>Streptophyta</taxon>
        <taxon>Embryophyta</taxon>
        <taxon>Tracheophyta</taxon>
        <taxon>Spermatophyta</taxon>
        <taxon>Magnoliopsida</taxon>
        <taxon>Liliopsida</taxon>
        <taxon>Asparagales</taxon>
        <taxon>Orchidaceae</taxon>
        <taxon>Vanilloideae</taxon>
        <taxon>Vanilleae</taxon>
        <taxon>Vanilla</taxon>
    </lineage>
</organism>
<dbReference type="FunFam" id="3.40.850.10:FF:000016">
    <property type="entry name" value="Kinesin-like protein"/>
    <property type="match status" value="1"/>
</dbReference>
<feature type="region of interest" description="Disordered" evidence="9">
    <location>
        <begin position="882"/>
        <end position="901"/>
    </location>
</feature>
<dbReference type="Gene3D" id="3.40.850.10">
    <property type="entry name" value="Kinesin motor domain"/>
    <property type="match status" value="1"/>
</dbReference>
<feature type="coiled-coil region" evidence="8">
    <location>
        <begin position="452"/>
        <end position="515"/>
    </location>
</feature>
<dbReference type="GO" id="GO:0003777">
    <property type="term" value="F:microtubule motor activity"/>
    <property type="evidence" value="ECO:0007669"/>
    <property type="project" value="InterPro"/>
</dbReference>
<sequence length="1082" mass="122430">MIKKGAPHKPYVAFSVADSSYFIMRTTSNELDSHRRRGHTAFAGGFASEALVDSRRLRRRKFSKNRIKGKSTIQTFVVSLLKNWSDEEELAGVGVSGAGESRMMGSISGDDAANGAGEEERIFVSVRVRPLNSKEIDKHEQLDWEVINNDTIIFKSSLPDRAMLPTAYTFDRVFGCNSNTRQVYEEGAKEVALSVVNGINSSIFAYGQTSSGKTYTMIGITEYTVEDIYDYIQKHDERDFVLKFSAMEIYNEAVRDLLSMDITPLRLLDDPERGTVVEKLTEETLRDKSHLMELLDICEAQRQIGETSLNEASSRSHQILRLTIESSPKHYQPKNNSSSLAATVNFVDLAGSERASQTLSAGTRLKEGSHINRSLLTLGTVIRKLSKGRNAHVPYRDSKLTRILHNSLGGNARTAIICTMSPARSHIEQSRNTLLFASCAKEVATSARVNVVMSDKVLVKHLRRELARLEDELRYVDSTHKATHLDELKEKDTQIVKMEKEIRELIRQRDIAHSRLQELVSSVGDGHASRQSGESGRFLMPHARNLYEDGHSSRQWDESSQYSLQFPSTDQAFRQWDESSQISLRHEHNASEEESSVSGASVSEASGICYQSPEFGISKLKIPHFSNNYGANQQNSMKGGRYDPHKTYHAPKIARSISESSEEQCKEVQCIEVNDLNSNKEDFTLLLDEDCESLLPASFDDNLKSEDEPSLKQGVGFGLSLEHQIRMRQAGRQLVTPDADESLSSVSGDCPVPVAQSIFQDSKQCSHRPPPSSRKEIQRRPGNDPSGNCDPSFTDTEVSCGVAKKLDGSSDEDVTVLDIKNPDELLKARQNSIACEEKLRRRHSKTVSDMTIPSISNFVEELKDMALVQYQSQLTHEQLETHHSLDENHQVEKGTKDGTNDPFYTPSNWPMEFEKQQREIIVLWDTCNVSLIHRTYFFLLFKGEPADSIYMEVERRRLSFLIKMFSQGNDNETVSSSLKNLRREREMLQRKMQKRLSSKERKALYCKWGIELNSKQRSMQLSQRLWSDTKDLEHVKESALLVSKLIGLLQPEEALKEMFGLSFTPQGSHRRSSSWMRMSSFR</sequence>
<feature type="binding site" evidence="7">
    <location>
        <begin position="207"/>
        <end position="214"/>
    </location>
    <ligand>
        <name>ATP</name>
        <dbReference type="ChEBI" id="CHEBI:30616"/>
    </ligand>
</feature>
<dbReference type="PANTHER" id="PTHR47968">
    <property type="entry name" value="CENTROMERE PROTEIN E"/>
    <property type="match status" value="1"/>
</dbReference>
<dbReference type="PROSITE" id="PS00411">
    <property type="entry name" value="KINESIN_MOTOR_1"/>
    <property type="match status" value="1"/>
</dbReference>
<keyword evidence="5 8" id="KW-0175">Coiled coil</keyword>
<dbReference type="GO" id="GO:0008017">
    <property type="term" value="F:microtubule binding"/>
    <property type="evidence" value="ECO:0007669"/>
    <property type="project" value="InterPro"/>
</dbReference>
<dbReference type="InterPro" id="IPR019821">
    <property type="entry name" value="Kinesin_motor_CS"/>
</dbReference>
<dbReference type="PRINTS" id="PR00380">
    <property type="entry name" value="KINESINHEAVY"/>
</dbReference>
<dbReference type="AlphaFoldDB" id="A0A835U9Y8"/>
<evidence type="ECO:0000256" key="2">
    <source>
        <dbReference type="ARBA" id="ARBA00022701"/>
    </source>
</evidence>
<feature type="region of interest" description="Disordered" evidence="9">
    <location>
        <begin position="580"/>
        <end position="599"/>
    </location>
</feature>
<dbReference type="CDD" id="cd01374">
    <property type="entry name" value="KISc_CENP_E"/>
    <property type="match status" value="1"/>
</dbReference>
<feature type="compositionally biased region" description="Basic and acidic residues" evidence="9">
    <location>
        <begin position="773"/>
        <end position="782"/>
    </location>
</feature>
<evidence type="ECO:0000256" key="5">
    <source>
        <dbReference type="ARBA" id="ARBA00023054"/>
    </source>
</evidence>
<evidence type="ECO:0000256" key="7">
    <source>
        <dbReference type="PROSITE-ProRule" id="PRU00283"/>
    </source>
</evidence>
<comment type="caution">
    <text evidence="11">The sequence shown here is derived from an EMBL/GenBank/DDBJ whole genome shotgun (WGS) entry which is preliminary data.</text>
</comment>
<dbReference type="InterPro" id="IPR027640">
    <property type="entry name" value="Kinesin-like_fam"/>
</dbReference>
<dbReference type="GO" id="GO:0005524">
    <property type="term" value="F:ATP binding"/>
    <property type="evidence" value="ECO:0007669"/>
    <property type="project" value="UniProtKB-UniRule"/>
</dbReference>
<gene>
    <name evidence="11" type="ORF">HPP92_025181</name>
</gene>
<evidence type="ECO:0000313" key="11">
    <source>
        <dbReference type="EMBL" id="KAG0453877.1"/>
    </source>
</evidence>
<dbReference type="InterPro" id="IPR021881">
    <property type="entry name" value="NACK_C"/>
</dbReference>
<feature type="compositionally biased region" description="Basic and acidic residues" evidence="9">
    <location>
        <begin position="882"/>
        <end position="899"/>
    </location>
</feature>
<evidence type="ECO:0000256" key="1">
    <source>
        <dbReference type="ARBA" id="ARBA00007310"/>
    </source>
</evidence>
<keyword evidence="6 7" id="KW-0505">Motor protein</keyword>
<evidence type="ECO:0000256" key="8">
    <source>
        <dbReference type="SAM" id="Coils"/>
    </source>
</evidence>
<dbReference type="InterPro" id="IPR027417">
    <property type="entry name" value="P-loop_NTPase"/>
</dbReference>
<accession>A0A835U9Y8</accession>
<keyword evidence="4 7" id="KW-0067">ATP-binding</keyword>
<dbReference type="SUPFAM" id="SSF52540">
    <property type="entry name" value="P-loop containing nucleoside triphosphate hydrolases"/>
    <property type="match status" value="1"/>
</dbReference>
<feature type="region of interest" description="Disordered" evidence="9">
    <location>
        <begin position="760"/>
        <end position="793"/>
    </location>
</feature>
<protein>
    <recommendedName>
        <fullName evidence="10">Kinesin motor domain-containing protein</fullName>
    </recommendedName>
</protein>
<dbReference type="OrthoDB" id="3176171at2759"/>
<dbReference type="Proteomes" id="UP000639772">
    <property type="component" value="Unassembled WGS sequence"/>
</dbReference>
<keyword evidence="3 7" id="KW-0547">Nucleotide-binding</keyword>
<feature type="coiled-coil region" evidence="8">
    <location>
        <begin position="971"/>
        <end position="998"/>
    </location>
</feature>
<dbReference type="Pfam" id="PF11995">
    <property type="entry name" value="DUF3490"/>
    <property type="match status" value="1"/>
</dbReference>
<comment type="similarity">
    <text evidence="1">Belongs to the TRAFAC class myosin-kinesin ATPase superfamily. Kinesin family. KIN-7 subfamily.</text>
</comment>
<dbReference type="InterPro" id="IPR036961">
    <property type="entry name" value="Kinesin_motor_dom_sf"/>
</dbReference>
<dbReference type="PANTHER" id="PTHR47968:SF18">
    <property type="entry name" value="KINESIN-LIKE PROTEIN KIN-7F"/>
    <property type="match status" value="1"/>
</dbReference>
<proteinExistence type="inferred from homology"/>